<dbReference type="Pfam" id="PF09420">
    <property type="entry name" value="Nop16"/>
    <property type="match status" value="1"/>
</dbReference>
<evidence type="ECO:0000256" key="2">
    <source>
        <dbReference type="ARBA" id="ARBA00008479"/>
    </source>
</evidence>
<keyword evidence="6" id="KW-1185">Reference proteome</keyword>
<evidence type="ECO:0000313" key="5">
    <source>
        <dbReference type="EMBL" id="CBY07902.1"/>
    </source>
</evidence>
<evidence type="ECO:0000313" key="6">
    <source>
        <dbReference type="Proteomes" id="UP000001307"/>
    </source>
</evidence>
<reference evidence="5 6" key="1">
    <citation type="journal article" date="2010" name="Science">
        <title>Plasticity of animal genome architecture unmasked by rapid evolution of a pelagic tunicate.</title>
        <authorList>
            <person name="Denoeud F."/>
            <person name="Henriet S."/>
            <person name="Mungpakdee S."/>
            <person name="Aury J.M."/>
            <person name="Da Silva C."/>
            <person name="Brinkmann H."/>
            <person name="Mikhaleva J."/>
            <person name="Olsen L.C."/>
            <person name="Jubin C."/>
            <person name="Canestro C."/>
            <person name="Bouquet J.M."/>
            <person name="Danks G."/>
            <person name="Poulain J."/>
            <person name="Campsteijn C."/>
            <person name="Adamski M."/>
            <person name="Cross I."/>
            <person name="Yadetie F."/>
            <person name="Muffato M."/>
            <person name="Louis A."/>
            <person name="Butcher S."/>
            <person name="Tsagkogeorga G."/>
            <person name="Konrad A."/>
            <person name="Singh S."/>
            <person name="Jensen M.F."/>
            <person name="Cong E.H."/>
            <person name="Eikeseth-Otteraa H."/>
            <person name="Noel B."/>
            <person name="Anthouard V."/>
            <person name="Porcel B.M."/>
            <person name="Kachouri-Lafond R."/>
            <person name="Nishino A."/>
            <person name="Ugolini M."/>
            <person name="Chourrout P."/>
            <person name="Nishida H."/>
            <person name="Aasland R."/>
            <person name="Huzurbazar S."/>
            <person name="Westhof E."/>
            <person name="Delsuc F."/>
            <person name="Lehrach H."/>
            <person name="Reinhardt R."/>
            <person name="Weissenbach J."/>
            <person name="Roy S.W."/>
            <person name="Artiguenave F."/>
            <person name="Postlethwait J.H."/>
            <person name="Manak J.R."/>
            <person name="Thompson E.M."/>
            <person name="Jaillon O."/>
            <person name="Du Pasquier L."/>
            <person name="Boudinot P."/>
            <person name="Liberles D.A."/>
            <person name="Volff J.N."/>
            <person name="Philippe H."/>
            <person name="Lenhard B."/>
            <person name="Roest Crollius H."/>
            <person name="Wincker P."/>
            <person name="Chourrout D."/>
        </authorList>
    </citation>
    <scope>NUCLEOTIDE SEQUENCE [LARGE SCALE GENOMIC DNA]</scope>
</reference>
<protein>
    <recommendedName>
        <fullName evidence="3">Nucleolar protein 16</fullName>
    </recommendedName>
</protein>
<evidence type="ECO:0000256" key="1">
    <source>
        <dbReference type="ARBA" id="ARBA00004604"/>
    </source>
</evidence>
<evidence type="ECO:0000256" key="4">
    <source>
        <dbReference type="ARBA" id="ARBA00023242"/>
    </source>
</evidence>
<gene>
    <name evidence="5" type="ORF">GSOID_T00003263001</name>
</gene>
<dbReference type="EMBL" id="FN653027">
    <property type="protein sequence ID" value="CBY07902.1"/>
    <property type="molecule type" value="Genomic_DNA"/>
</dbReference>
<dbReference type="PANTHER" id="PTHR13243:SF1">
    <property type="entry name" value="NUCLEOLAR PROTEIN 16"/>
    <property type="match status" value="1"/>
</dbReference>
<dbReference type="GO" id="GO:0042273">
    <property type="term" value="P:ribosomal large subunit biogenesis"/>
    <property type="evidence" value="ECO:0007669"/>
    <property type="project" value="TreeGrafter"/>
</dbReference>
<dbReference type="GO" id="GO:0005730">
    <property type="term" value="C:nucleolus"/>
    <property type="evidence" value="ECO:0007669"/>
    <property type="project" value="UniProtKB-SubCell"/>
</dbReference>
<keyword evidence="4" id="KW-0539">Nucleus</keyword>
<dbReference type="FunCoup" id="E4X764">
    <property type="interactions" value="227"/>
</dbReference>
<dbReference type="InParanoid" id="E4X764"/>
<organism evidence="5 6">
    <name type="scientific">Oikopleura dioica</name>
    <name type="common">Tunicate</name>
    <dbReference type="NCBI Taxonomy" id="34765"/>
    <lineage>
        <taxon>Eukaryota</taxon>
        <taxon>Metazoa</taxon>
        <taxon>Chordata</taxon>
        <taxon>Tunicata</taxon>
        <taxon>Appendicularia</taxon>
        <taxon>Copelata</taxon>
        <taxon>Oikopleuridae</taxon>
        <taxon>Oikopleura</taxon>
    </lineage>
</organism>
<dbReference type="OrthoDB" id="285729at2759"/>
<comment type="subcellular location">
    <subcellularLocation>
        <location evidence="1">Nucleus</location>
        <location evidence="1">Nucleolus</location>
    </subcellularLocation>
</comment>
<name>E4X764_OIKDI</name>
<comment type="similarity">
    <text evidence="2">Belongs to the NOP16 family.</text>
</comment>
<evidence type="ECO:0000256" key="3">
    <source>
        <dbReference type="ARBA" id="ARBA00015522"/>
    </source>
</evidence>
<proteinExistence type="inferred from homology"/>
<dbReference type="Proteomes" id="UP000001307">
    <property type="component" value="Unassembled WGS sequence"/>
</dbReference>
<sequence>MALSKLSRNKRFNYARNGKNIRRRALSKKRRQRNLVKLTDEAKALAMHWNQSKGLKENMAELGLVADCSKAIPIQKTTLKEITEAPVAERTQQQKQVHKILEDIAANEDHKEWDVSQEDIHFAVHMFDRHDLDFKAMTRDRKNVYQLTAGQIRQKLRMFRMSKTPWQWYCRDRAERQMAALDFQI</sequence>
<dbReference type="AlphaFoldDB" id="E4X764"/>
<dbReference type="PANTHER" id="PTHR13243">
    <property type="entry name" value="HSPC111 PROTEIN-RELATED"/>
    <property type="match status" value="1"/>
</dbReference>
<accession>E4X764</accession>
<dbReference type="InterPro" id="IPR019002">
    <property type="entry name" value="Ribosome_biogenesis_Nop16"/>
</dbReference>